<gene>
    <name evidence="2" type="ORF">HHU12_21555</name>
</gene>
<dbReference type="EMBL" id="JABANE010000067">
    <property type="protein sequence ID" value="NME70577.1"/>
    <property type="molecule type" value="Genomic_DNA"/>
</dbReference>
<proteinExistence type="predicted"/>
<protein>
    <submittedName>
        <fullName evidence="2">Uncharacterized protein</fullName>
    </submittedName>
</protein>
<feature type="transmembrane region" description="Helical" evidence="1">
    <location>
        <begin position="6"/>
        <end position="21"/>
    </location>
</feature>
<comment type="caution">
    <text evidence="2">The sequence shown here is derived from an EMBL/GenBank/DDBJ whole genome shotgun (WGS) entry which is preliminary data.</text>
</comment>
<evidence type="ECO:0000313" key="3">
    <source>
        <dbReference type="Proteomes" id="UP000576082"/>
    </source>
</evidence>
<sequence>MTSMLEVVIVSLFFIAIYFYQENKKFQKQLMVELSKKDEPLFTENSFPFNQDALFFLKASSSKKEFASYINFFKEQLKFDEERMTYDEFNDQKITLSNMHRLKKVTDWSTENSLWYDDAKSSYAKVNTSYTYKRNELYKYINS</sequence>
<evidence type="ECO:0000256" key="1">
    <source>
        <dbReference type="SAM" id="Phobius"/>
    </source>
</evidence>
<reference evidence="2 3" key="1">
    <citation type="submission" date="2020-04" db="EMBL/GenBank/DDBJ databases">
        <title>Flammeovirga sp. SR4, a novel species isolated from seawater.</title>
        <authorList>
            <person name="Wang X."/>
        </authorList>
    </citation>
    <scope>NUCLEOTIDE SEQUENCE [LARGE SCALE GENOMIC DNA]</scope>
    <source>
        <strain evidence="2 3">ATCC 23126</strain>
    </source>
</reference>
<dbReference type="Proteomes" id="UP000576082">
    <property type="component" value="Unassembled WGS sequence"/>
</dbReference>
<keyword evidence="3" id="KW-1185">Reference proteome</keyword>
<name>A0A7X9RXH3_9BACT</name>
<dbReference type="AlphaFoldDB" id="A0A7X9RXH3"/>
<keyword evidence="1" id="KW-0472">Membrane</keyword>
<evidence type="ECO:0000313" key="2">
    <source>
        <dbReference type="EMBL" id="NME70577.1"/>
    </source>
</evidence>
<keyword evidence="1" id="KW-1133">Transmembrane helix</keyword>
<accession>A0A7X9RXH3</accession>
<organism evidence="2 3">
    <name type="scientific">Flammeovirga aprica JL-4</name>
    <dbReference type="NCBI Taxonomy" id="694437"/>
    <lineage>
        <taxon>Bacteria</taxon>
        <taxon>Pseudomonadati</taxon>
        <taxon>Bacteroidota</taxon>
        <taxon>Cytophagia</taxon>
        <taxon>Cytophagales</taxon>
        <taxon>Flammeovirgaceae</taxon>
        <taxon>Flammeovirga</taxon>
    </lineage>
</organism>
<keyword evidence="1" id="KW-0812">Transmembrane</keyword>